<evidence type="ECO:0000313" key="1">
    <source>
        <dbReference type="EMBL" id="SDX94973.1"/>
    </source>
</evidence>
<dbReference type="EMBL" id="FNON01000004">
    <property type="protein sequence ID" value="SDX94973.1"/>
    <property type="molecule type" value="Genomic_DNA"/>
</dbReference>
<dbReference type="OrthoDB" id="729638at2"/>
<dbReference type="InterPro" id="IPR036291">
    <property type="entry name" value="NAD(P)-bd_dom_sf"/>
</dbReference>
<protein>
    <recommendedName>
        <fullName evidence="3">Oxidoreductase family, NAD-binding Rossmann fold</fullName>
    </recommendedName>
</protein>
<reference evidence="1 2" key="1">
    <citation type="submission" date="2016-10" db="EMBL/GenBank/DDBJ databases">
        <authorList>
            <person name="de Groot N.N."/>
        </authorList>
    </citation>
    <scope>NUCLEOTIDE SEQUENCE [LARGE SCALE GENOMIC DNA]</scope>
    <source>
        <strain evidence="1 2">CPCC 202699</strain>
    </source>
</reference>
<dbReference type="Gene3D" id="3.40.50.720">
    <property type="entry name" value="NAD(P)-binding Rossmann-like Domain"/>
    <property type="match status" value="1"/>
</dbReference>
<gene>
    <name evidence="1" type="ORF">SAMN05421504_10415</name>
</gene>
<evidence type="ECO:0008006" key="3">
    <source>
        <dbReference type="Google" id="ProtNLM"/>
    </source>
</evidence>
<dbReference type="SUPFAM" id="SSF51735">
    <property type="entry name" value="NAD(P)-binding Rossmann-fold domains"/>
    <property type="match status" value="1"/>
</dbReference>
<name>A0A1H3FV43_9PSEU</name>
<dbReference type="AlphaFoldDB" id="A0A1H3FV43"/>
<organism evidence="1 2">
    <name type="scientific">Amycolatopsis xylanica</name>
    <dbReference type="NCBI Taxonomy" id="589385"/>
    <lineage>
        <taxon>Bacteria</taxon>
        <taxon>Bacillati</taxon>
        <taxon>Actinomycetota</taxon>
        <taxon>Actinomycetes</taxon>
        <taxon>Pseudonocardiales</taxon>
        <taxon>Pseudonocardiaceae</taxon>
        <taxon>Amycolatopsis</taxon>
    </lineage>
</organism>
<accession>A0A1H3FV43</accession>
<sequence length="471" mass="52741">MGEITTINILLIGGCGHWAAKENHVPALLKMKEQGTPVRVGAICDPRDPYRDGIAAAGMGPLTTLLGLDAPKWLNPAGMSPAEVHHMLDGLHADERFDAVIIACDPVHHTVYLRWATIRGVSALCDKPIVCAENASWDPVNALRIETEYEDLLHTVARQDKTFHIAVPLRRRANDAYLTVAKEIQDVYGEFKQGVTSINLVKNAGMYRFPAEYALGDAHGYRSGVGSLAFSSYHFIDVLAWYLSEAPGKATRLSLTMPYLRRLGDYLKTDEATMLGELLGGQEAGTSVDLPPEMLRAEVDFVFHAELLDEDDTKLGLISYSCFNNTYSHRTTGLSEIDSVDLVPFREKGRMSQFVMDINQGNLQHLVMRKNDVVGEDYEIEIQRRRNPRISDEPRRDWNFANAHAGSQVTPQDLTRGFVHLAAKQEVAPEIRRQMSFLHEQRLSHRLFSGCYQLIAQDFADSTPARRLIQL</sequence>
<dbReference type="Proteomes" id="UP000199515">
    <property type="component" value="Unassembled WGS sequence"/>
</dbReference>
<proteinExistence type="predicted"/>
<evidence type="ECO:0000313" key="2">
    <source>
        <dbReference type="Proteomes" id="UP000199515"/>
    </source>
</evidence>
<keyword evidence="2" id="KW-1185">Reference proteome</keyword>
<dbReference type="RefSeq" id="WP_091290507.1">
    <property type="nucleotide sequence ID" value="NZ_FNON01000004.1"/>
</dbReference>
<dbReference type="STRING" id="589385.SAMN05421504_10415"/>